<gene>
    <name evidence="2" type="ORF">GCM10011335_49610</name>
</gene>
<dbReference type="SMART" id="SM00966">
    <property type="entry name" value="SpoVT_AbrB"/>
    <property type="match status" value="1"/>
</dbReference>
<keyword evidence="3" id="KW-1185">Reference proteome</keyword>
<dbReference type="EMBL" id="BMJJ01000017">
    <property type="protein sequence ID" value="GGD40943.1"/>
    <property type="molecule type" value="Genomic_DNA"/>
</dbReference>
<feature type="domain" description="SpoVT-AbrB" evidence="1">
    <location>
        <begin position="6"/>
        <end position="51"/>
    </location>
</feature>
<dbReference type="InterPro" id="IPR007159">
    <property type="entry name" value="SpoVT-AbrB_dom"/>
</dbReference>
<reference evidence="2" key="2">
    <citation type="submission" date="2020-09" db="EMBL/GenBank/DDBJ databases">
        <authorList>
            <person name="Sun Q."/>
            <person name="Zhou Y."/>
        </authorList>
    </citation>
    <scope>NUCLEOTIDE SEQUENCE</scope>
    <source>
        <strain evidence="2">CGMCC 1.15493</strain>
    </source>
</reference>
<dbReference type="InterPro" id="IPR037914">
    <property type="entry name" value="SpoVT-AbrB_sf"/>
</dbReference>
<evidence type="ECO:0000313" key="2">
    <source>
        <dbReference type="EMBL" id="GGD40943.1"/>
    </source>
</evidence>
<reference evidence="2" key="1">
    <citation type="journal article" date="2014" name="Int. J. Syst. Evol. Microbiol.">
        <title>Complete genome sequence of Corynebacterium casei LMG S-19264T (=DSM 44701T), isolated from a smear-ripened cheese.</title>
        <authorList>
            <consortium name="US DOE Joint Genome Institute (JGI-PGF)"/>
            <person name="Walter F."/>
            <person name="Albersmeier A."/>
            <person name="Kalinowski J."/>
            <person name="Ruckert C."/>
        </authorList>
    </citation>
    <scope>NUCLEOTIDE SEQUENCE</scope>
    <source>
        <strain evidence="2">CGMCC 1.15493</strain>
    </source>
</reference>
<organism evidence="2 3">
    <name type="scientific">Aureimonas glaciei</name>
    <dbReference type="NCBI Taxonomy" id="1776957"/>
    <lineage>
        <taxon>Bacteria</taxon>
        <taxon>Pseudomonadati</taxon>
        <taxon>Pseudomonadota</taxon>
        <taxon>Alphaproteobacteria</taxon>
        <taxon>Hyphomicrobiales</taxon>
        <taxon>Aurantimonadaceae</taxon>
        <taxon>Aureimonas</taxon>
    </lineage>
</organism>
<evidence type="ECO:0000313" key="3">
    <source>
        <dbReference type="Proteomes" id="UP000613160"/>
    </source>
</evidence>
<sequence>MRGAVRKFGNSTGIIIPKPLLSAFGANAGDHVSLTMEAGRIVIERLDADPRAGWAEDAARLAEAGDDGLVWPDFANEGDQDLTW</sequence>
<dbReference type="Gene3D" id="2.10.260.10">
    <property type="match status" value="1"/>
</dbReference>
<name>A0A916YDY9_9HYPH</name>
<comment type="caution">
    <text evidence="2">The sequence shown here is derived from an EMBL/GenBank/DDBJ whole genome shotgun (WGS) entry which is preliminary data.</text>
</comment>
<evidence type="ECO:0000259" key="1">
    <source>
        <dbReference type="SMART" id="SM00966"/>
    </source>
</evidence>
<accession>A0A916YDY9</accession>
<protein>
    <recommendedName>
        <fullName evidence="1">SpoVT-AbrB domain-containing protein</fullName>
    </recommendedName>
</protein>
<dbReference type="Pfam" id="PF04014">
    <property type="entry name" value="MazE_antitoxin"/>
    <property type="match status" value="1"/>
</dbReference>
<dbReference type="GO" id="GO:0003677">
    <property type="term" value="F:DNA binding"/>
    <property type="evidence" value="ECO:0007669"/>
    <property type="project" value="InterPro"/>
</dbReference>
<dbReference type="SUPFAM" id="SSF89447">
    <property type="entry name" value="AbrB/MazE/MraZ-like"/>
    <property type="match status" value="1"/>
</dbReference>
<proteinExistence type="predicted"/>
<dbReference type="Proteomes" id="UP000613160">
    <property type="component" value="Unassembled WGS sequence"/>
</dbReference>
<dbReference type="RefSeq" id="WP_188855121.1">
    <property type="nucleotide sequence ID" value="NZ_BMJJ01000017.1"/>
</dbReference>
<dbReference type="AlphaFoldDB" id="A0A916YDY9"/>